<organism evidence="5 6">
    <name type="scientific">Thyridium curvatum</name>
    <dbReference type="NCBI Taxonomy" id="1093900"/>
    <lineage>
        <taxon>Eukaryota</taxon>
        <taxon>Fungi</taxon>
        <taxon>Dikarya</taxon>
        <taxon>Ascomycota</taxon>
        <taxon>Pezizomycotina</taxon>
        <taxon>Sordariomycetes</taxon>
        <taxon>Sordariomycetidae</taxon>
        <taxon>Thyridiales</taxon>
        <taxon>Thyridiaceae</taxon>
        <taxon>Thyridium</taxon>
    </lineage>
</organism>
<evidence type="ECO:0000313" key="5">
    <source>
        <dbReference type="EMBL" id="TPX16566.1"/>
    </source>
</evidence>
<dbReference type="EMBL" id="SKBQ01000017">
    <property type="protein sequence ID" value="TPX16566.1"/>
    <property type="molecule type" value="Genomic_DNA"/>
</dbReference>
<name>A0A507BBF1_9PEZI</name>
<evidence type="ECO:0000256" key="2">
    <source>
        <dbReference type="ARBA" id="ARBA00022664"/>
    </source>
</evidence>
<dbReference type="InParanoid" id="A0A507BBF1"/>
<dbReference type="Proteomes" id="UP000319257">
    <property type="component" value="Unassembled WGS sequence"/>
</dbReference>
<dbReference type="AlphaFoldDB" id="A0A507BBF1"/>
<proteinExistence type="predicted"/>
<keyword evidence="2" id="KW-0507">mRNA processing</keyword>
<dbReference type="RefSeq" id="XP_030998277.1">
    <property type="nucleotide sequence ID" value="XM_031138206.1"/>
</dbReference>
<dbReference type="PANTHER" id="PTHR15245">
    <property type="entry name" value="SYMPLEKIN-RELATED"/>
    <property type="match status" value="1"/>
</dbReference>
<comment type="caution">
    <text evidence="5">The sequence shown here is derived from an EMBL/GenBank/DDBJ whole genome shotgun (WGS) entry which is preliminary data.</text>
</comment>
<keyword evidence="3" id="KW-0539">Nucleus</keyword>
<reference evidence="5 6" key="1">
    <citation type="submission" date="2019-06" db="EMBL/GenBank/DDBJ databases">
        <title>Draft genome sequence of the filamentous fungus Phialemoniopsis curvata isolated from diesel fuel.</title>
        <authorList>
            <person name="Varaljay V.A."/>
            <person name="Lyon W.J."/>
            <person name="Crouch A.L."/>
            <person name="Drake C.E."/>
            <person name="Hollomon J.M."/>
            <person name="Nadeau L.J."/>
            <person name="Nunn H.S."/>
            <person name="Stevenson B.S."/>
            <person name="Bojanowski C.L."/>
            <person name="Crookes-Goodson W.J."/>
        </authorList>
    </citation>
    <scope>NUCLEOTIDE SEQUENCE [LARGE SCALE GENOMIC DNA]</scope>
    <source>
        <strain evidence="5 6">D216</strain>
    </source>
</reference>
<dbReference type="Gene3D" id="1.25.10.10">
    <property type="entry name" value="Leucine-rich Repeat Variant"/>
    <property type="match status" value="1"/>
</dbReference>
<dbReference type="Pfam" id="PF11935">
    <property type="entry name" value="SYMPK_PTA1_N"/>
    <property type="match status" value="1"/>
</dbReference>
<protein>
    <recommendedName>
        <fullName evidence="4">Symplekin/Pta1 N-terminal domain-containing protein</fullName>
    </recommendedName>
</protein>
<evidence type="ECO:0000259" key="4">
    <source>
        <dbReference type="Pfam" id="PF11935"/>
    </source>
</evidence>
<dbReference type="InterPro" id="IPR021850">
    <property type="entry name" value="Symplekin/Pta1"/>
</dbReference>
<dbReference type="STRING" id="1093900.A0A507BBF1"/>
<gene>
    <name evidence="5" type="ORF">E0L32_003860</name>
</gene>
<dbReference type="InterPro" id="IPR011989">
    <property type="entry name" value="ARM-like"/>
</dbReference>
<dbReference type="GeneID" id="41971307"/>
<accession>A0A507BBF1</accession>
<sequence>MAAATATTTAPTDSSIAEQIRQLNDARKLVLGDVAYYPSIVQSILPIIGPSSHPELRRWGADFLAEAFATPALPSRDKETLSLVVLETLKGMVESASEDTINNSYDAPTWERMQAIKSRIFRIWEGSPPAVRICCIKFAQRVVLAQTHGAGSEQKRDGLEVSLAMVPPDHPVLDARQLEAEATGLLDRMLGILQDNSSDALLVDATINTLSVLIRTRPSTTNRILNAIFNFNPLKLANSPMTSKTRVLIKSMEKTTRMLLIHLIKRDPNHPLAPRIQQCIERLVRSKTEIFDDTSRKRALAETAAYGDAKRQKVEAEAPAQFQVPPLGPGEHSLAAIFTLTSNPALRAFNASLVPAELAAKVSVSTLAGTDPRLFDLAINGIRDRIKAMEANAAQPAALDPNTAPLGVEEDDDDDYEPDYYTAEDTEQILNKLDSAPDDLATKAETAALALGAFKLPPAPSLTPDIAAKVGQGTVSRVFGVMQTLEDPAGKRAKAGINRLAASTYDRDSWITVISRLATRPAAALGDGGDGPEEDDDDKSQVLKAQALSLGNAIRERLFNFILEDFRKRIELAVSWLSEEWYNDRVQQRYCSAAEEGGAQQKRQPVLHYDEWALRLMDGFLPYLHAQDKVLTRFLGELPELNRTILAKVRGLCRDPSLVQLALTSLVYLVMMRPPVREAALDTIQDIWLESEDARALAQKYLVKWRPEFVAANSGAAAGGGGAAAAAAAAPPKAVTAS</sequence>
<comment type="subcellular location">
    <subcellularLocation>
        <location evidence="1">Nucleus</location>
    </subcellularLocation>
</comment>
<dbReference type="OrthoDB" id="331600at2759"/>
<keyword evidence="6" id="KW-1185">Reference proteome</keyword>
<dbReference type="InterPro" id="IPR016024">
    <property type="entry name" value="ARM-type_fold"/>
</dbReference>
<dbReference type="SUPFAM" id="SSF48371">
    <property type="entry name" value="ARM repeat"/>
    <property type="match status" value="1"/>
</dbReference>
<dbReference type="PANTHER" id="PTHR15245:SF20">
    <property type="entry name" value="SYMPLEKIN"/>
    <property type="match status" value="1"/>
</dbReference>
<evidence type="ECO:0000313" key="6">
    <source>
        <dbReference type="Proteomes" id="UP000319257"/>
    </source>
</evidence>
<dbReference type="GO" id="GO:0005847">
    <property type="term" value="C:mRNA cleavage and polyadenylation specificity factor complex"/>
    <property type="evidence" value="ECO:0007669"/>
    <property type="project" value="TreeGrafter"/>
</dbReference>
<dbReference type="GO" id="GO:0006397">
    <property type="term" value="P:mRNA processing"/>
    <property type="evidence" value="ECO:0007669"/>
    <property type="project" value="UniProtKB-KW"/>
</dbReference>
<evidence type="ECO:0000256" key="1">
    <source>
        <dbReference type="ARBA" id="ARBA00004123"/>
    </source>
</evidence>
<evidence type="ECO:0000256" key="3">
    <source>
        <dbReference type="ARBA" id="ARBA00023242"/>
    </source>
</evidence>
<dbReference type="InterPro" id="IPR032460">
    <property type="entry name" value="Symplekin/Pta1_N"/>
</dbReference>
<dbReference type="FunCoup" id="A0A507BBF1">
    <property type="interactions" value="171"/>
</dbReference>
<feature type="domain" description="Symplekin/Pta1 N-terminal" evidence="4">
    <location>
        <begin position="98"/>
        <end position="297"/>
    </location>
</feature>